<proteinExistence type="predicted"/>
<name>A0A7K0EEU6_9BACT</name>
<feature type="transmembrane region" description="Helical" evidence="1">
    <location>
        <begin position="325"/>
        <end position="345"/>
    </location>
</feature>
<dbReference type="AlphaFoldDB" id="A0A7K0EEU6"/>
<organism evidence="2 3">
    <name type="scientific">Larkinella terrae</name>
    <dbReference type="NCBI Taxonomy" id="2025311"/>
    <lineage>
        <taxon>Bacteria</taxon>
        <taxon>Pseudomonadati</taxon>
        <taxon>Bacteroidota</taxon>
        <taxon>Cytophagia</taxon>
        <taxon>Cytophagales</taxon>
        <taxon>Spirosomataceae</taxon>
        <taxon>Larkinella</taxon>
    </lineage>
</organism>
<feature type="transmembrane region" description="Helical" evidence="1">
    <location>
        <begin position="297"/>
        <end position="319"/>
    </location>
</feature>
<evidence type="ECO:0000313" key="3">
    <source>
        <dbReference type="Proteomes" id="UP000441754"/>
    </source>
</evidence>
<feature type="transmembrane region" description="Helical" evidence="1">
    <location>
        <begin position="130"/>
        <end position="154"/>
    </location>
</feature>
<sequence>MLSSTIYHRSAQSTFNKLINTQIESLTIKYSFVALLLLLTFPYLDFAHVPTAGIDNSWRIALELIHQKKLTWGRDIIFTYGPLGRWLQRYVIVTHPIELLLVDTFFALNVACLLYSFLPNPLKAWHLCAYFPIWAIVNSMWGEWIHFTWFYIVVYWGIRSIFHPSANIGLLCCLTIVCAINFFMKVNFGLIAIGFMVSLLYYLYLNKRINLIQFLTIFGLLGLLLVLGAYLLQTDLIEYIVSSFYVVNGYNESQAIFPEHKLRLAAFSYGLYSLQFIAAISYLIKHVSLTNRPKKEQFNTLFALFWTLILSFIVLKYAFTRADEGHMTAFIKQSSLLIVIIVVCVQEEWVRKTFFMYLLLNCIFYQLFFVPIFGDIPVNYATIFSQKLQFVTHYFKRAASEKYPDPQPTIPFSIRQRIGNQTTDVIPTDVSEVYFNGLVYNPRPTLRSYQAYNEYLDRKNREKYLSKTAPDWIIYNYESIDGKYPLADETQTMLAILQRYHVAAQTSQKLFLKKNRETKQLALIRQTTVQIQLGEKLSLPDTDSVLHVLFAKTRYTFFGNILNVCFQPPQLLMTLHTENNSSLSYRAVPALLEKGILVNSRVDNLADAQEFLTSQHVRNKRMTHITIHQKARWLAGFDPSIEVIIHSYLLK</sequence>
<comment type="caution">
    <text evidence="2">The sequence shown here is derived from an EMBL/GenBank/DDBJ whole genome shotgun (WGS) entry which is preliminary data.</text>
</comment>
<dbReference type="OrthoDB" id="176190at2"/>
<evidence type="ECO:0000256" key="1">
    <source>
        <dbReference type="SAM" id="Phobius"/>
    </source>
</evidence>
<feature type="transmembrane region" description="Helical" evidence="1">
    <location>
        <begin position="188"/>
        <end position="204"/>
    </location>
</feature>
<keyword evidence="1" id="KW-1133">Transmembrane helix</keyword>
<feature type="transmembrane region" description="Helical" evidence="1">
    <location>
        <begin position="266"/>
        <end position="285"/>
    </location>
</feature>
<feature type="transmembrane region" description="Helical" evidence="1">
    <location>
        <begin position="161"/>
        <end position="182"/>
    </location>
</feature>
<feature type="transmembrane region" description="Helical" evidence="1">
    <location>
        <begin position="354"/>
        <end position="374"/>
    </location>
</feature>
<evidence type="ECO:0000313" key="2">
    <source>
        <dbReference type="EMBL" id="MRS60232.1"/>
    </source>
</evidence>
<dbReference type="Proteomes" id="UP000441754">
    <property type="component" value="Unassembled WGS sequence"/>
</dbReference>
<feature type="transmembrane region" description="Helical" evidence="1">
    <location>
        <begin position="211"/>
        <end position="232"/>
    </location>
</feature>
<dbReference type="RefSeq" id="WP_154172960.1">
    <property type="nucleotide sequence ID" value="NZ_WJXZ01000001.1"/>
</dbReference>
<keyword evidence="3" id="KW-1185">Reference proteome</keyword>
<reference evidence="2 3" key="1">
    <citation type="journal article" date="2018" name="Antonie Van Leeuwenhoek">
        <title>Larkinella terrae sp. nov., isolated from soil on Jeju Island, South Korea.</title>
        <authorList>
            <person name="Ten L.N."/>
            <person name="Jeon J."/>
            <person name="Park S.J."/>
            <person name="Park S."/>
            <person name="Lee S.Y."/>
            <person name="Kim M.K."/>
            <person name="Jung H.Y."/>
        </authorList>
    </citation>
    <scope>NUCLEOTIDE SEQUENCE [LARGE SCALE GENOMIC DNA]</scope>
    <source>
        <strain evidence="2 3">KCTC 52001</strain>
    </source>
</reference>
<protein>
    <submittedName>
        <fullName evidence="2">Uncharacterized protein</fullName>
    </submittedName>
</protein>
<accession>A0A7K0EEU6</accession>
<feature type="transmembrane region" description="Helical" evidence="1">
    <location>
        <begin position="99"/>
        <end position="118"/>
    </location>
</feature>
<dbReference type="EMBL" id="WJXZ01000001">
    <property type="protein sequence ID" value="MRS60232.1"/>
    <property type="molecule type" value="Genomic_DNA"/>
</dbReference>
<keyword evidence="1" id="KW-0812">Transmembrane</keyword>
<keyword evidence="1" id="KW-0472">Membrane</keyword>
<gene>
    <name evidence="2" type="ORF">GJJ30_02930</name>
</gene>